<feature type="domain" description="Fido" evidence="1">
    <location>
        <begin position="173"/>
        <end position="305"/>
    </location>
</feature>
<dbReference type="Pfam" id="PF02661">
    <property type="entry name" value="Fic"/>
    <property type="match status" value="1"/>
</dbReference>
<protein>
    <submittedName>
        <fullName evidence="2">Fic family protein</fullName>
    </submittedName>
</protein>
<proteinExistence type="predicted"/>
<dbReference type="SUPFAM" id="SSF140931">
    <property type="entry name" value="Fic-like"/>
    <property type="match status" value="1"/>
</dbReference>
<comment type="caution">
    <text evidence="2">The sequence shown here is derived from an EMBL/GenBank/DDBJ whole genome shotgun (WGS) entry which is preliminary data.</text>
</comment>
<organism evidence="2 3">
    <name type="scientific">Maccoyibacter intestinihominis</name>
    <dbReference type="NCBI Taxonomy" id="3133499"/>
    <lineage>
        <taxon>Bacteria</taxon>
        <taxon>Bacillati</taxon>
        <taxon>Bacillota</taxon>
        <taxon>Clostridia</taxon>
        <taxon>Lachnospirales</taxon>
        <taxon>Lachnospiraceae</taxon>
        <taxon>Maccoyibacter</taxon>
    </lineage>
</organism>
<reference evidence="2 3" key="1">
    <citation type="submission" date="2024-03" db="EMBL/GenBank/DDBJ databases">
        <title>Human intestinal bacterial collection.</title>
        <authorList>
            <person name="Pauvert C."/>
            <person name="Hitch T.C.A."/>
            <person name="Clavel T."/>
        </authorList>
    </citation>
    <scope>NUCLEOTIDE SEQUENCE [LARGE SCALE GENOMIC DNA]</scope>
    <source>
        <strain evidence="2 3">CLA-AA-H185</strain>
    </source>
</reference>
<name>A0ABV1HFU2_9FIRM</name>
<gene>
    <name evidence="2" type="ORF">WMO43_12010</name>
</gene>
<dbReference type="Proteomes" id="UP001454489">
    <property type="component" value="Unassembled WGS sequence"/>
</dbReference>
<keyword evidence="3" id="KW-1185">Reference proteome</keyword>
<dbReference type="EMBL" id="JBBMEX010000014">
    <property type="protein sequence ID" value="MEQ2558586.1"/>
    <property type="molecule type" value="Genomic_DNA"/>
</dbReference>
<dbReference type="InterPro" id="IPR036597">
    <property type="entry name" value="Fido-like_dom_sf"/>
</dbReference>
<evidence type="ECO:0000313" key="2">
    <source>
        <dbReference type="EMBL" id="MEQ2558586.1"/>
    </source>
</evidence>
<dbReference type="PROSITE" id="PS51459">
    <property type="entry name" value="FIDO"/>
    <property type="match status" value="1"/>
</dbReference>
<dbReference type="RefSeq" id="WP_353531378.1">
    <property type="nucleotide sequence ID" value="NZ_JBBMEX010000014.1"/>
</dbReference>
<dbReference type="Gene3D" id="1.10.3290.10">
    <property type="entry name" value="Fido-like domain"/>
    <property type="match status" value="1"/>
</dbReference>
<evidence type="ECO:0000313" key="3">
    <source>
        <dbReference type="Proteomes" id="UP001454489"/>
    </source>
</evidence>
<dbReference type="Pfam" id="PF20586">
    <property type="entry name" value="DUF6788"/>
    <property type="match status" value="1"/>
</dbReference>
<accession>A0ABV1HFU2</accession>
<sequence length="311" mass="35144">MSNITEIQRLLNEKADLQAQINISAFDGSIEVKTVNDQKYIYVRKREAGKYKSNYIDKYSEELYALAVNQSQQIRAVKKQLRKIEKDLAKLGYTESELSPRVKLNIDFARANVKSLIYDQAVLEGVSTTFPQTETILENGEVNGVKATDVQKILNLKHAWEFIVDPDVVASPCNYYMVSHIARLVNEGFFENGGSVRAVPVTIGGSSYVPPIPNELDAKEKIDEIINSGLEDVDIAIELTLYCMKTQIFIDGNKRASIIFANHFMIGKGIGLLVVPENIVSEFKSLLVAYYEGRNEDEIKAFLKEKCWRKF</sequence>
<evidence type="ECO:0000259" key="1">
    <source>
        <dbReference type="PROSITE" id="PS51459"/>
    </source>
</evidence>
<dbReference type="InterPro" id="IPR003812">
    <property type="entry name" value="Fido"/>
</dbReference>
<dbReference type="InterPro" id="IPR046738">
    <property type="entry name" value="DUF6788"/>
</dbReference>